<organism evidence="2 3">
    <name type="scientific">Rhodocytophaga rosea</name>
    <dbReference type="NCBI Taxonomy" id="2704465"/>
    <lineage>
        <taxon>Bacteria</taxon>
        <taxon>Pseudomonadati</taxon>
        <taxon>Bacteroidota</taxon>
        <taxon>Cytophagia</taxon>
        <taxon>Cytophagales</taxon>
        <taxon>Rhodocytophagaceae</taxon>
        <taxon>Rhodocytophaga</taxon>
    </lineage>
</organism>
<name>A0A6C0GH76_9BACT</name>
<dbReference type="Gene3D" id="3.40.50.720">
    <property type="entry name" value="NAD(P)-binding Rossmann-like Domain"/>
    <property type="match status" value="1"/>
</dbReference>
<dbReference type="InterPro" id="IPR036291">
    <property type="entry name" value="NAD(P)-bd_dom_sf"/>
</dbReference>
<dbReference type="AlphaFoldDB" id="A0A6C0GH76"/>
<keyword evidence="3" id="KW-1185">Reference proteome</keyword>
<reference evidence="2 3" key="1">
    <citation type="submission" date="2020-01" db="EMBL/GenBank/DDBJ databases">
        <authorList>
            <person name="Kim M.K."/>
        </authorList>
    </citation>
    <scope>NUCLEOTIDE SEQUENCE [LARGE SCALE GENOMIC DNA]</scope>
    <source>
        <strain evidence="2 3">172606-1</strain>
    </source>
</reference>
<sequence length="296" mass="32048">MKIVVTGSLGNISKPLTIELVKKGHVVTVISSNAEKKKEIETLGATAAIGSLEDVDFITTTFTGHEAVYSMIPPNNYFDHYLDLAAYYERLGKNYAQAINQSAVKRQVHLSSIGAHLQKGNGILASTYVVEHILNQSTDVAVTFIRPTSFYYNLLGYIHGIKTAGAVCANYGTENIIPWVSPIDIAAVVAEELTTPTGTHVRYVASEELKGNDTAKILGAAIGKPDLQWKLISNEESLNGLLAIGMNPAIAAGLVEMYAALQTGLLSEDYFRNKSEKMGNVKLVDYAKEFASIYNG</sequence>
<dbReference type="PANTHER" id="PTHR43162:SF1">
    <property type="entry name" value="PRESTALK A DIFFERENTIATION PROTEIN A"/>
    <property type="match status" value="1"/>
</dbReference>
<feature type="domain" description="NmrA-like" evidence="1">
    <location>
        <begin position="2"/>
        <end position="246"/>
    </location>
</feature>
<evidence type="ECO:0000259" key="1">
    <source>
        <dbReference type="Pfam" id="PF05368"/>
    </source>
</evidence>
<dbReference type="RefSeq" id="WP_162443327.1">
    <property type="nucleotide sequence ID" value="NZ_CP048222.1"/>
</dbReference>
<dbReference type="InterPro" id="IPR051604">
    <property type="entry name" value="Ergot_Alk_Oxidoreductase"/>
</dbReference>
<dbReference type="Pfam" id="PF05368">
    <property type="entry name" value="NmrA"/>
    <property type="match status" value="1"/>
</dbReference>
<gene>
    <name evidence="2" type="ORF">GXP67_11905</name>
</gene>
<proteinExistence type="predicted"/>
<dbReference type="PANTHER" id="PTHR43162">
    <property type="match status" value="1"/>
</dbReference>
<dbReference type="KEGG" id="rhoz:GXP67_11905"/>
<accession>A0A6C0GH76</accession>
<evidence type="ECO:0000313" key="2">
    <source>
        <dbReference type="EMBL" id="QHT67289.1"/>
    </source>
</evidence>
<dbReference type="Proteomes" id="UP000480178">
    <property type="component" value="Chromosome"/>
</dbReference>
<dbReference type="SUPFAM" id="SSF51735">
    <property type="entry name" value="NAD(P)-binding Rossmann-fold domains"/>
    <property type="match status" value="1"/>
</dbReference>
<dbReference type="Gene3D" id="3.90.25.10">
    <property type="entry name" value="UDP-galactose 4-epimerase, domain 1"/>
    <property type="match status" value="1"/>
</dbReference>
<dbReference type="EMBL" id="CP048222">
    <property type="protein sequence ID" value="QHT67289.1"/>
    <property type="molecule type" value="Genomic_DNA"/>
</dbReference>
<dbReference type="InterPro" id="IPR008030">
    <property type="entry name" value="NmrA-like"/>
</dbReference>
<protein>
    <submittedName>
        <fullName evidence="2">NAD(P)H-binding protein</fullName>
    </submittedName>
</protein>
<evidence type="ECO:0000313" key="3">
    <source>
        <dbReference type="Proteomes" id="UP000480178"/>
    </source>
</evidence>